<gene>
    <name evidence="3" type="ORF">BJ322DRAFT_1019309</name>
</gene>
<reference evidence="3" key="1">
    <citation type="journal article" date="2020" name="Nat. Commun.">
        <title>Large-scale genome sequencing of mycorrhizal fungi provides insights into the early evolution of symbiotic traits.</title>
        <authorList>
            <person name="Miyauchi S."/>
            <person name="Kiss E."/>
            <person name="Kuo A."/>
            <person name="Drula E."/>
            <person name="Kohler A."/>
            <person name="Sanchez-Garcia M."/>
            <person name="Morin E."/>
            <person name="Andreopoulos B."/>
            <person name="Barry K.W."/>
            <person name="Bonito G."/>
            <person name="Buee M."/>
            <person name="Carver A."/>
            <person name="Chen C."/>
            <person name="Cichocki N."/>
            <person name="Clum A."/>
            <person name="Culley D."/>
            <person name="Crous P.W."/>
            <person name="Fauchery L."/>
            <person name="Girlanda M."/>
            <person name="Hayes R.D."/>
            <person name="Keri Z."/>
            <person name="LaButti K."/>
            <person name="Lipzen A."/>
            <person name="Lombard V."/>
            <person name="Magnuson J."/>
            <person name="Maillard F."/>
            <person name="Murat C."/>
            <person name="Nolan M."/>
            <person name="Ohm R.A."/>
            <person name="Pangilinan J."/>
            <person name="Pereira M.F."/>
            <person name="Perotto S."/>
            <person name="Peter M."/>
            <person name="Pfister S."/>
            <person name="Riley R."/>
            <person name="Sitrit Y."/>
            <person name="Stielow J.B."/>
            <person name="Szollosi G."/>
            <person name="Zifcakova L."/>
            <person name="Stursova M."/>
            <person name="Spatafora J.W."/>
            <person name="Tedersoo L."/>
            <person name="Vaario L.M."/>
            <person name="Yamada A."/>
            <person name="Yan M."/>
            <person name="Wang P."/>
            <person name="Xu J."/>
            <person name="Bruns T."/>
            <person name="Baldrian P."/>
            <person name="Vilgalys R."/>
            <person name="Dunand C."/>
            <person name="Henrissat B."/>
            <person name="Grigoriev I.V."/>
            <person name="Hibbett D."/>
            <person name="Nagy L.G."/>
            <person name="Martin F.M."/>
        </authorList>
    </citation>
    <scope>NUCLEOTIDE SEQUENCE</scope>
    <source>
        <strain evidence="3">UH-Tt-Lm1</strain>
    </source>
</reference>
<feature type="transmembrane region" description="Helical" evidence="2">
    <location>
        <begin position="69"/>
        <end position="90"/>
    </location>
</feature>
<proteinExistence type="predicted"/>
<reference evidence="3" key="2">
    <citation type="submission" date="2020-11" db="EMBL/GenBank/DDBJ databases">
        <authorList>
            <consortium name="DOE Joint Genome Institute"/>
            <person name="Kuo A."/>
            <person name="Miyauchi S."/>
            <person name="Kiss E."/>
            <person name="Drula E."/>
            <person name="Kohler A."/>
            <person name="Sanchez-Garcia M."/>
            <person name="Andreopoulos B."/>
            <person name="Barry K.W."/>
            <person name="Bonito G."/>
            <person name="Buee M."/>
            <person name="Carver A."/>
            <person name="Chen C."/>
            <person name="Cichocki N."/>
            <person name="Clum A."/>
            <person name="Culley D."/>
            <person name="Crous P.W."/>
            <person name="Fauchery L."/>
            <person name="Girlanda M."/>
            <person name="Hayes R."/>
            <person name="Keri Z."/>
            <person name="Labutti K."/>
            <person name="Lipzen A."/>
            <person name="Lombard V."/>
            <person name="Magnuson J."/>
            <person name="Maillard F."/>
            <person name="Morin E."/>
            <person name="Murat C."/>
            <person name="Nolan M."/>
            <person name="Ohm R."/>
            <person name="Pangilinan J."/>
            <person name="Pereira M."/>
            <person name="Perotto S."/>
            <person name="Peter M."/>
            <person name="Riley R."/>
            <person name="Sitrit Y."/>
            <person name="Stielow B."/>
            <person name="Szollosi G."/>
            <person name="Zifcakova L."/>
            <person name="Stursova M."/>
            <person name="Spatafora J.W."/>
            <person name="Tedersoo L."/>
            <person name="Vaario L.-M."/>
            <person name="Yamada A."/>
            <person name="Yan M."/>
            <person name="Wang P."/>
            <person name="Xu J."/>
            <person name="Bruns T."/>
            <person name="Baldrian P."/>
            <person name="Vilgalys R."/>
            <person name="Henrissat B."/>
            <person name="Grigoriev I.V."/>
            <person name="Hibbett D."/>
            <person name="Nagy L.G."/>
            <person name="Martin F.M."/>
        </authorList>
    </citation>
    <scope>NUCLEOTIDE SEQUENCE</scope>
    <source>
        <strain evidence="3">UH-Tt-Lm1</strain>
    </source>
</reference>
<dbReference type="Proteomes" id="UP000736335">
    <property type="component" value="Unassembled WGS sequence"/>
</dbReference>
<evidence type="ECO:0000256" key="2">
    <source>
        <dbReference type="SAM" id="Phobius"/>
    </source>
</evidence>
<keyword evidence="2" id="KW-0812">Transmembrane</keyword>
<keyword evidence="2" id="KW-1133">Transmembrane helix</keyword>
<feature type="transmembrane region" description="Helical" evidence="2">
    <location>
        <begin position="7"/>
        <end position="29"/>
    </location>
</feature>
<evidence type="ECO:0000313" key="3">
    <source>
        <dbReference type="EMBL" id="KAF9786682.1"/>
    </source>
</evidence>
<dbReference type="EMBL" id="WIUZ02000005">
    <property type="protein sequence ID" value="KAF9786682.1"/>
    <property type="molecule type" value="Genomic_DNA"/>
</dbReference>
<accession>A0A9P6HGE4</accession>
<keyword evidence="4" id="KW-1185">Reference proteome</keyword>
<name>A0A9P6HGE4_9AGAM</name>
<sequence>MKNVQIATVFALITVVQLVFGIYITIITAKRGGEVSANTAADTPRRVPPVHIHPESKSNRGRLPKSLPVLWIGDVCAPDALAFVVIIFQARRSRVPGLKVSNILNTIAEDSTRYFIVIFTSHFVLVMTLNLGRVTIQNLPGTTLITLFFAMIRGILVYLPLMISRIMLSLKKAADSTRTPWSLTQDTRNGHAVRSGLVFGRPPIGDEDTEISLDTFQEP</sequence>
<protein>
    <submittedName>
        <fullName evidence="3">Uncharacterized protein</fullName>
    </submittedName>
</protein>
<feature type="transmembrane region" description="Helical" evidence="2">
    <location>
        <begin position="144"/>
        <end position="163"/>
    </location>
</feature>
<keyword evidence="2" id="KW-0472">Membrane</keyword>
<dbReference type="OrthoDB" id="2745134at2759"/>
<feature type="transmembrane region" description="Helical" evidence="2">
    <location>
        <begin position="111"/>
        <end position="132"/>
    </location>
</feature>
<dbReference type="AlphaFoldDB" id="A0A9P6HGE4"/>
<organism evidence="3 4">
    <name type="scientific">Thelephora terrestris</name>
    <dbReference type="NCBI Taxonomy" id="56493"/>
    <lineage>
        <taxon>Eukaryota</taxon>
        <taxon>Fungi</taxon>
        <taxon>Dikarya</taxon>
        <taxon>Basidiomycota</taxon>
        <taxon>Agaricomycotina</taxon>
        <taxon>Agaricomycetes</taxon>
        <taxon>Thelephorales</taxon>
        <taxon>Thelephoraceae</taxon>
        <taxon>Thelephora</taxon>
    </lineage>
</organism>
<evidence type="ECO:0000256" key="1">
    <source>
        <dbReference type="SAM" id="MobiDB-lite"/>
    </source>
</evidence>
<evidence type="ECO:0000313" key="4">
    <source>
        <dbReference type="Proteomes" id="UP000736335"/>
    </source>
</evidence>
<feature type="region of interest" description="Disordered" evidence="1">
    <location>
        <begin position="38"/>
        <end position="60"/>
    </location>
</feature>
<comment type="caution">
    <text evidence="3">The sequence shown here is derived from an EMBL/GenBank/DDBJ whole genome shotgun (WGS) entry which is preliminary data.</text>
</comment>